<evidence type="ECO:0000313" key="2">
    <source>
        <dbReference type="Proteomes" id="UP000298324"/>
    </source>
</evidence>
<protein>
    <submittedName>
        <fullName evidence="1">Uncharacterized protein</fullName>
    </submittedName>
</protein>
<dbReference type="AlphaFoldDB" id="A0A4Y7RDX4"/>
<name>A0A4Y7RDX4_9FIRM</name>
<reference evidence="1 2" key="1">
    <citation type="journal article" date="2018" name="Environ. Microbiol.">
        <title>Novel energy conservation strategies and behaviour of Pelotomaculum schinkii driving syntrophic propionate catabolism.</title>
        <authorList>
            <person name="Hidalgo-Ahumada C.A.P."/>
            <person name="Nobu M.K."/>
            <person name="Narihiro T."/>
            <person name="Tamaki H."/>
            <person name="Liu W.T."/>
            <person name="Kamagata Y."/>
            <person name="Stams A.J.M."/>
            <person name="Imachi H."/>
            <person name="Sousa D.Z."/>
        </authorList>
    </citation>
    <scope>NUCLEOTIDE SEQUENCE [LARGE SCALE GENOMIC DNA]</scope>
    <source>
        <strain evidence="1 2">HH</strain>
    </source>
</reference>
<proteinExistence type="predicted"/>
<sequence length="48" mass="5321">MGKRVKGVLKGCKVPSTATMGYKETWDMGKAANSKKRWKLTPPDRPSV</sequence>
<comment type="caution">
    <text evidence="1">The sequence shown here is derived from an EMBL/GenBank/DDBJ whole genome shotgun (WGS) entry which is preliminary data.</text>
</comment>
<gene>
    <name evidence="1" type="ORF">Psch_00544</name>
</gene>
<dbReference type="EMBL" id="QFGA01000001">
    <property type="protein sequence ID" value="TEB07006.1"/>
    <property type="molecule type" value="Genomic_DNA"/>
</dbReference>
<keyword evidence="2" id="KW-1185">Reference proteome</keyword>
<accession>A0A4Y7RDX4</accession>
<organism evidence="1 2">
    <name type="scientific">Pelotomaculum schinkii</name>
    <dbReference type="NCBI Taxonomy" id="78350"/>
    <lineage>
        <taxon>Bacteria</taxon>
        <taxon>Bacillati</taxon>
        <taxon>Bacillota</taxon>
        <taxon>Clostridia</taxon>
        <taxon>Eubacteriales</taxon>
        <taxon>Desulfotomaculaceae</taxon>
        <taxon>Pelotomaculum</taxon>
    </lineage>
</organism>
<evidence type="ECO:0000313" key="1">
    <source>
        <dbReference type="EMBL" id="TEB07006.1"/>
    </source>
</evidence>
<dbReference type="RefSeq" id="WP_190239045.1">
    <property type="nucleotide sequence ID" value="NZ_QFGA01000001.1"/>
</dbReference>
<dbReference type="Proteomes" id="UP000298324">
    <property type="component" value="Unassembled WGS sequence"/>
</dbReference>